<keyword evidence="10" id="KW-0963">Cytoplasm</keyword>
<evidence type="ECO:0000256" key="7">
    <source>
        <dbReference type="ARBA" id="ARBA00023002"/>
    </source>
</evidence>
<reference evidence="12" key="2">
    <citation type="journal article" date="2021" name="PeerJ">
        <title>Extensive microbial diversity within the chicken gut microbiome revealed by metagenomics and culture.</title>
        <authorList>
            <person name="Gilroy R."/>
            <person name="Ravi A."/>
            <person name="Getino M."/>
            <person name="Pursley I."/>
            <person name="Horton D.L."/>
            <person name="Alikhan N.F."/>
            <person name="Baker D."/>
            <person name="Gharbi K."/>
            <person name="Hall N."/>
            <person name="Watson M."/>
            <person name="Adriaenssens E.M."/>
            <person name="Foster-Nyarko E."/>
            <person name="Jarju S."/>
            <person name="Secka A."/>
            <person name="Antonio M."/>
            <person name="Oren A."/>
            <person name="Chaudhuri R.R."/>
            <person name="La Ragione R."/>
            <person name="Hildebrand F."/>
            <person name="Pallen M.J."/>
        </authorList>
    </citation>
    <scope>NUCLEOTIDE SEQUENCE</scope>
    <source>
        <strain evidence="12">ChiGjej1B1-19959</strain>
    </source>
</reference>
<dbReference type="EMBL" id="DVMW01000006">
    <property type="protein sequence ID" value="HIU35104.1"/>
    <property type="molecule type" value="Genomic_DNA"/>
</dbReference>
<name>A0A9D1IFK1_9FIRM</name>
<sequence length="238" mass="26341">MRGRIHSIQSLGTVDGPGVRSVVFLQGCALRCPYCHNPDTWDTGGGTLREAGDVFAQLLRFRPYFGAEGGVTVSGGEPLLQVDFVTELFTLCRAEGISTALDTSGVRLDDAAKRLLAVTDIVLLDIKYSDDAKYRRYIGVPLETVLAFLREAQRQDKRVVLRQVVTPGVNDTPEDARALAELAMAFPAVYRVELLPFRKLCAEKYAALGLEFPFGDREEAKQETIDALYAYVPKRLRP</sequence>
<feature type="domain" description="Radical SAM core" evidence="11">
    <location>
        <begin position="14"/>
        <end position="235"/>
    </location>
</feature>
<proteinExistence type="inferred from homology"/>
<evidence type="ECO:0000256" key="2">
    <source>
        <dbReference type="ARBA" id="ARBA00009777"/>
    </source>
</evidence>
<dbReference type="SUPFAM" id="SSF102114">
    <property type="entry name" value="Radical SAM enzymes"/>
    <property type="match status" value="1"/>
</dbReference>
<dbReference type="EC" id="1.97.1.4" evidence="10"/>
<comment type="subcellular location">
    <subcellularLocation>
        <location evidence="10">Cytoplasm</location>
    </subcellularLocation>
</comment>
<dbReference type="CDD" id="cd01335">
    <property type="entry name" value="Radical_SAM"/>
    <property type="match status" value="1"/>
</dbReference>
<dbReference type="InterPro" id="IPR001989">
    <property type="entry name" value="Radical_activat_CS"/>
</dbReference>
<comment type="caution">
    <text evidence="12">The sequence shown here is derived from an EMBL/GenBank/DDBJ whole genome shotgun (WGS) entry which is preliminary data.</text>
</comment>
<organism evidence="12 13">
    <name type="scientific">Candidatus Fimenecus excrementigallinarum</name>
    <dbReference type="NCBI Taxonomy" id="2840816"/>
    <lineage>
        <taxon>Bacteria</taxon>
        <taxon>Bacillati</taxon>
        <taxon>Bacillota</taxon>
        <taxon>Clostridia</taxon>
        <taxon>Candidatus Fimenecus</taxon>
    </lineage>
</organism>
<dbReference type="PANTHER" id="PTHR30352">
    <property type="entry name" value="PYRUVATE FORMATE-LYASE-ACTIVATING ENZYME"/>
    <property type="match status" value="1"/>
</dbReference>
<dbReference type="GO" id="GO:0051539">
    <property type="term" value="F:4 iron, 4 sulfur cluster binding"/>
    <property type="evidence" value="ECO:0007669"/>
    <property type="project" value="UniProtKB-UniRule"/>
</dbReference>
<evidence type="ECO:0000313" key="13">
    <source>
        <dbReference type="Proteomes" id="UP000824071"/>
    </source>
</evidence>
<evidence type="ECO:0000256" key="5">
    <source>
        <dbReference type="ARBA" id="ARBA00022691"/>
    </source>
</evidence>
<comment type="similarity">
    <text evidence="2 10">Belongs to the organic radical-activating enzymes family.</text>
</comment>
<keyword evidence="5 10" id="KW-0949">S-adenosyl-L-methionine</keyword>
<dbReference type="InterPro" id="IPR058240">
    <property type="entry name" value="rSAM_sf"/>
</dbReference>
<dbReference type="InterPro" id="IPR013785">
    <property type="entry name" value="Aldolase_TIM"/>
</dbReference>
<evidence type="ECO:0000313" key="12">
    <source>
        <dbReference type="EMBL" id="HIU35104.1"/>
    </source>
</evidence>
<gene>
    <name evidence="12" type="primary">pflA</name>
    <name evidence="12" type="ORF">IAC53_00650</name>
</gene>
<dbReference type="InterPro" id="IPR007197">
    <property type="entry name" value="rSAM"/>
</dbReference>
<dbReference type="AlphaFoldDB" id="A0A9D1IFK1"/>
<dbReference type="Gene3D" id="3.20.20.70">
    <property type="entry name" value="Aldolase class I"/>
    <property type="match status" value="1"/>
</dbReference>
<keyword evidence="4 10" id="KW-0004">4Fe-4S</keyword>
<evidence type="ECO:0000256" key="4">
    <source>
        <dbReference type="ARBA" id="ARBA00022485"/>
    </source>
</evidence>
<reference evidence="12" key="1">
    <citation type="submission" date="2020-10" db="EMBL/GenBank/DDBJ databases">
        <authorList>
            <person name="Gilroy R."/>
        </authorList>
    </citation>
    <scope>NUCLEOTIDE SEQUENCE</scope>
    <source>
        <strain evidence="12">ChiGjej1B1-19959</strain>
    </source>
</reference>
<comment type="cofactor">
    <cofactor evidence="10">
        <name>[4Fe-4S] cluster</name>
        <dbReference type="ChEBI" id="CHEBI:49883"/>
    </cofactor>
    <text evidence="10">Binds 1 [4Fe-4S] cluster. The cluster is coordinated with 3 cysteines and an exchangeable S-adenosyl-L-methionine.</text>
</comment>
<evidence type="ECO:0000256" key="1">
    <source>
        <dbReference type="ARBA" id="ARBA00003141"/>
    </source>
</evidence>
<accession>A0A9D1IFK1</accession>
<keyword evidence="12" id="KW-0670">Pyruvate</keyword>
<evidence type="ECO:0000256" key="6">
    <source>
        <dbReference type="ARBA" id="ARBA00022723"/>
    </source>
</evidence>
<comment type="catalytic activity">
    <reaction evidence="10">
        <text>glycyl-[formate C-acetyltransferase] + reduced [flavodoxin] + S-adenosyl-L-methionine = glycin-2-yl radical-[formate C-acetyltransferase] + semiquinone [flavodoxin] + 5'-deoxyadenosine + L-methionine + H(+)</text>
        <dbReference type="Rhea" id="RHEA:19225"/>
        <dbReference type="Rhea" id="RHEA-COMP:10622"/>
        <dbReference type="Rhea" id="RHEA-COMP:12190"/>
        <dbReference type="Rhea" id="RHEA-COMP:12191"/>
        <dbReference type="Rhea" id="RHEA-COMP:14480"/>
        <dbReference type="ChEBI" id="CHEBI:15378"/>
        <dbReference type="ChEBI" id="CHEBI:17319"/>
        <dbReference type="ChEBI" id="CHEBI:29947"/>
        <dbReference type="ChEBI" id="CHEBI:32722"/>
        <dbReference type="ChEBI" id="CHEBI:57618"/>
        <dbReference type="ChEBI" id="CHEBI:57844"/>
        <dbReference type="ChEBI" id="CHEBI:59789"/>
        <dbReference type="ChEBI" id="CHEBI:140311"/>
        <dbReference type="EC" id="1.97.1.4"/>
    </reaction>
</comment>
<dbReference type="NCBIfam" id="TIGR02493">
    <property type="entry name" value="PFLA"/>
    <property type="match status" value="1"/>
</dbReference>
<dbReference type="SFLD" id="SFLDG01066">
    <property type="entry name" value="organic_radical-activating_enz"/>
    <property type="match status" value="1"/>
</dbReference>
<comment type="function">
    <text evidence="1 10">Activation of pyruvate formate-lyase under anaerobic conditions by generation of an organic free radical, using S-adenosylmethionine and reduced flavodoxin as cosubstrates to produce 5'-deoxy-adenosine.</text>
</comment>
<dbReference type="GO" id="GO:0043365">
    <property type="term" value="F:[formate-C-acetyltransferase]-activating enzyme activity"/>
    <property type="evidence" value="ECO:0007669"/>
    <property type="project" value="UniProtKB-UniRule"/>
</dbReference>
<keyword evidence="12" id="KW-0456">Lyase</keyword>
<evidence type="ECO:0000256" key="3">
    <source>
        <dbReference type="ARBA" id="ARBA00021356"/>
    </source>
</evidence>
<dbReference type="PROSITE" id="PS01087">
    <property type="entry name" value="RADICAL_ACTIVATING"/>
    <property type="match status" value="1"/>
</dbReference>
<keyword evidence="8 10" id="KW-0408">Iron</keyword>
<keyword evidence="7 10" id="KW-0560">Oxidoreductase</keyword>
<dbReference type="PROSITE" id="PS51918">
    <property type="entry name" value="RADICAL_SAM"/>
    <property type="match status" value="1"/>
</dbReference>
<keyword evidence="6 10" id="KW-0479">Metal-binding</keyword>
<dbReference type="Proteomes" id="UP000824071">
    <property type="component" value="Unassembled WGS sequence"/>
</dbReference>
<keyword evidence="9 10" id="KW-0411">Iron-sulfur</keyword>
<dbReference type="PANTHER" id="PTHR30352:SF5">
    <property type="entry name" value="PYRUVATE FORMATE-LYASE 1-ACTIVATING ENZYME"/>
    <property type="match status" value="1"/>
</dbReference>
<dbReference type="GO" id="GO:0016829">
    <property type="term" value="F:lyase activity"/>
    <property type="evidence" value="ECO:0007669"/>
    <property type="project" value="UniProtKB-KW"/>
</dbReference>
<dbReference type="SFLD" id="SFLDS00029">
    <property type="entry name" value="Radical_SAM"/>
    <property type="match status" value="1"/>
</dbReference>
<evidence type="ECO:0000256" key="10">
    <source>
        <dbReference type="RuleBase" id="RU362053"/>
    </source>
</evidence>
<dbReference type="InterPro" id="IPR012838">
    <property type="entry name" value="PFL1_activating"/>
</dbReference>
<dbReference type="InterPro" id="IPR034457">
    <property type="entry name" value="Organic_radical-activating"/>
</dbReference>
<evidence type="ECO:0000259" key="11">
    <source>
        <dbReference type="PROSITE" id="PS51918"/>
    </source>
</evidence>
<dbReference type="GO" id="GO:0046872">
    <property type="term" value="F:metal ion binding"/>
    <property type="evidence" value="ECO:0007669"/>
    <property type="project" value="UniProtKB-UniRule"/>
</dbReference>
<dbReference type="Pfam" id="PF04055">
    <property type="entry name" value="Radical_SAM"/>
    <property type="match status" value="1"/>
</dbReference>
<evidence type="ECO:0000256" key="9">
    <source>
        <dbReference type="ARBA" id="ARBA00023014"/>
    </source>
</evidence>
<evidence type="ECO:0000256" key="8">
    <source>
        <dbReference type="ARBA" id="ARBA00023004"/>
    </source>
</evidence>
<protein>
    <recommendedName>
        <fullName evidence="3 10">Pyruvate formate-lyase-activating enzyme</fullName>
        <ecNumber evidence="10">1.97.1.4</ecNumber>
    </recommendedName>
</protein>
<dbReference type="GO" id="GO:0005737">
    <property type="term" value="C:cytoplasm"/>
    <property type="evidence" value="ECO:0007669"/>
    <property type="project" value="UniProtKB-SubCell"/>
</dbReference>